<dbReference type="SUPFAM" id="SSF48403">
    <property type="entry name" value="Ankyrin repeat"/>
    <property type="match status" value="1"/>
</dbReference>
<dbReference type="PROSITE" id="PS50297">
    <property type="entry name" value="ANK_REP_REGION"/>
    <property type="match status" value="1"/>
</dbReference>
<dbReference type="InterPro" id="IPR002110">
    <property type="entry name" value="Ankyrin_rpt"/>
</dbReference>
<keyword evidence="1" id="KW-0040">ANK repeat</keyword>
<name>A0A365NJD9_GIBIN</name>
<gene>
    <name evidence="2" type="ORF">FPRO05_08378</name>
</gene>
<dbReference type="Proteomes" id="UP000251714">
    <property type="component" value="Unassembled WGS sequence"/>
</dbReference>
<evidence type="ECO:0000256" key="1">
    <source>
        <dbReference type="PROSITE-ProRule" id="PRU00023"/>
    </source>
</evidence>
<dbReference type="InterPro" id="IPR036770">
    <property type="entry name" value="Ankyrin_rpt-contain_sf"/>
</dbReference>
<dbReference type="AlphaFoldDB" id="A0A365NJD9"/>
<feature type="repeat" description="ANK" evidence="1">
    <location>
        <begin position="321"/>
        <end position="353"/>
    </location>
</feature>
<comment type="caution">
    <text evidence="2">The sequence shown here is derived from an EMBL/GenBank/DDBJ whole genome shotgun (WGS) entry which is preliminary data.</text>
</comment>
<accession>A0A365NJD9</accession>
<evidence type="ECO:0000313" key="2">
    <source>
        <dbReference type="EMBL" id="RBA20931.1"/>
    </source>
</evidence>
<evidence type="ECO:0000313" key="3">
    <source>
        <dbReference type="Proteomes" id="UP000251714"/>
    </source>
</evidence>
<dbReference type="PROSITE" id="PS50088">
    <property type="entry name" value="ANK_REPEAT"/>
    <property type="match status" value="1"/>
</dbReference>
<proteinExistence type="predicted"/>
<reference evidence="2 3" key="1">
    <citation type="submission" date="2017-12" db="EMBL/GenBank/DDBJ databases">
        <title>Genome sequence of the mycotoxigenic crop pathogen Fusarium proliferatum, strain ITEM 2341 from Date Palm.</title>
        <authorList>
            <person name="Almiman B.F."/>
            <person name="Shittu T.A."/>
            <person name="Muthumeenakshi S."/>
            <person name="Baroncelli R."/>
            <person name="Sreenivasaprasada S."/>
        </authorList>
    </citation>
    <scope>NUCLEOTIDE SEQUENCE [LARGE SCALE GENOMIC DNA]</scope>
    <source>
        <strain evidence="2 3">ITEM 2341</strain>
    </source>
</reference>
<organism evidence="2 3">
    <name type="scientific">Gibberella intermedia</name>
    <name type="common">Bulb rot disease fungus</name>
    <name type="synonym">Fusarium proliferatum</name>
    <dbReference type="NCBI Taxonomy" id="948311"/>
    <lineage>
        <taxon>Eukaryota</taxon>
        <taxon>Fungi</taxon>
        <taxon>Dikarya</taxon>
        <taxon>Ascomycota</taxon>
        <taxon>Pezizomycotina</taxon>
        <taxon>Sordariomycetes</taxon>
        <taxon>Hypocreomycetidae</taxon>
        <taxon>Hypocreales</taxon>
        <taxon>Nectriaceae</taxon>
        <taxon>Fusarium</taxon>
        <taxon>Fusarium fujikuroi species complex</taxon>
    </lineage>
</organism>
<dbReference type="EMBL" id="PKMI01000008">
    <property type="protein sequence ID" value="RBA20931.1"/>
    <property type="molecule type" value="Genomic_DNA"/>
</dbReference>
<protein>
    <submittedName>
        <fullName evidence="2">Uncharacterized protein</fullName>
    </submittedName>
</protein>
<sequence>MAEILGLASSIITIVEVAGKLGTNAIRLKRLWDEVQDVPASIQRCIEHLEILAPAIEEMDHEFEKTRNMIQNDSAAKRSLEYSRKAVETLDTLVRDMETQISAAKTSKRLVAQLKVRIKRDVIEDHQLRLTSALQLLSLSQQTYLIALSRAQPEIIISEIKNWRDSEYQKRISLAIEEDDQFTEGEEPEEAEAVKARDYFKSPGSPNFSLWSAKKPLPRKRPSLLGSFAFQSYEVVESASMHYVPDKARFFQTRVHMPWFIQRCWDLSVLRASTGWTFQLNTRNIRPWNAEIFAALLFGEVEHTIELLKNKEASIYDVIPNGSSLLHVAILSGHIESIKALLLMGMKVSDIEPSDLFMFIYACFCQDPQAKSPMELGRQWVTEIGGISIEHLNSQFFSHVFWGVPSVYTLLSETASVRQMLPSFSWRCVNPAVPLELLKSGLAVAADFPPCICSSGPDGIFHCYTSSLMFQYFHALLNNDKSFPDWRCLARKALLGVSPLNIVHPHEGALCNLTSILKALWKLQFRLFPFTRWIQNAVILWLEDVAVAGINLEEYMSLELLYSLDFQKNSVCKDMKMKIRPGARLPEFGPSLVILSVGPRAGDWSFSWDPCVEELSGDFWTALEDIPIKMPGAWVDERPEDFGMIPLRTIALSCLALAPVAVSAGACKPRSTDLTTAAASSTLETASSSEALQSTSTDLTTAIASTIETTTKASTIETTSEAAATTSSAPCPSYTQIVPPPSGKVCGKAVTRGTFQSSPLYLGSQLSTTGLTGCAKYCGDTPGCVSFYAEDYVPGPGAPTYKICFKFKGYEEDIPFGEGQNGGSAYYEQGCFACVRDEAPQPPIPS</sequence>